<evidence type="ECO:0000256" key="7">
    <source>
        <dbReference type="ARBA" id="ARBA00022833"/>
    </source>
</evidence>
<dbReference type="PANTHER" id="PTHR37425:SF1">
    <property type="entry name" value="OUTER MEMBRANE PROTEIN"/>
    <property type="match status" value="1"/>
</dbReference>
<evidence type="ECO:0000313" key="13">
    <source>
        <dbReference type="Proteomes" id="UP001481413"/>
    </source>
</evidence>
<keyword evidence="8" id="KW-0482">Metalloprotease</keyword>
<evidence type="ECO:0000313" key="12">
    <source>
        <dbReference type="EMBL" id="GAA6145000.1"/>
    </source>
</evidence>
<dbReference type="CDD" id="cd14844">
    <property type="entry name" value="Zn-DD-carboxypeptidase_like"/>
    <property type="match status" value="1"/>
</dbReference>
<dbReference type="InterPro" id="IPR019546">
    <property type="entry name" value="TAT_signal_bac_arc"/>
</dbReference>
<dbReference type="Gene3D" id="3.30.1380.10">
    <property type="match status" value="1"/>
</dbReference>
<keyword evidence="4" id="KW-0479">Metal-binding</keyword>
<evidence type="ECO:0000256" key="11">
    <source>
        <dbReference type="ARBA" id="ARBA00093666"/>
    </source>
</evidence>
<evidence type="ECO:0000256" key="6">
    <source>
        <dbReference type="ARBA" id="ARBA00022801"/>
    </source>
</evidence>
<evidence type="ECO:0000256" key="9">
    <source>
        <dbReference type="ARBA" id="ARBA00023316"/>
    </source>
</evidence>
<name>A0ABP9ZXZ0_9GAMM</name>
<keyword evidence="3" id="KW-0645">Protease</keyword>
<reference evidence="12 13" key="1">
    <citation type="submission" date="2024-04" db="EMBL/GenBank/DDBJ databases">
        <title>Draft genome sequence of Thalassolituus maritimus NBRC 116585.</title>
        <authorList>
            <person name="Miyakawa T."/>
            <person name="Kusuya Y."/>
            <person name="Miura T."/>
        </authorList>
    </citation>
    <scope>NUCLEOTIDE SEQUENCE [LARGE SCALE GENOMIC DNA]</scope>
    <source>
        <strain evidence="12 13">5NW40-0001</strain>
    </source>
</reference>
<comment type="pathway">
    <text evidence="2">Cell wall biogenesis; cell wall polysaccharide biosynthesis.</text>
</comment>
<dbReference type="InterPro" id="IPR006311">
    <property type="entry name" value="TAT_signal"/>
</dbReference>
<comment type="similarity">
    <text evidence="10">Belongs to the peptidase M15 family.</text>
</comment>
<keyword evidence="9" id="KW-0961">Cell wall biogenesis/degradation</keyword>
<accession>A0ABP9ZXZ0</accession>
<dbReference type="Pfam" id="PF05951">
    <property type="entry name" value="Peptidase_M15_2"/>
    <property type="match status" value="1"/>
</dbReference>
<proteinExistence type="inferred from homology"/>
<evidence type="ECO:0000256" key="10">
    <source>
        <dbReference type="ARBA" id="ARBA00093448"/>
    </source>
</evidence>
<dbReference type="InterPro" id="IPR010275">
    <property type="entry name" value="MepK"/>
</dbReference>
<comment type="cofactor">
    <cofactor evidence="1">
        <name>Zn(2+)</name>
        <dbReference type="ChEBI" id="CHEBI:29105"/>
    </cofactor>
</comment>
<dbReference type="SUPFAM" id="SSF55166">
    <property type="entry name" value="Hedgehog/DD-peptidase"/>
    <property type="match status" value="1"/>
</dbReference>
<dbReference type="RefSeq" id="WP_353293936.1">
    <property type="nucleotide sequence ID" value="NZ_BAABWH010000002.1"/>
</dbReference>
<evidence type="ECO:0000256" key="5">
    <source>
        <dbReference type="ARBA" id="ARBA00022729"/>
    </source>
</evidence>
<gene>
    <name evidence="12" type="ORF">NBRC116585_11170</name>
</gene>
<sequence length="187" mass="20695">MLDRRRFLQQFAAVSAAGMTGLSNQAFASQENLIVDGPDRTLNLYNIHTGETVKSTFWSQGQFVDSEIEMLDILVRDFRANDVISMDRQLYQDLFVLQETLAPSQPMYIISGYRSPNTNAALRKAGGGVAKKSLHMQGRAMDIRIPGVSNADLHKAALALKSGGVGYYPNSGFIHLDTGRVRRWQGS</sequence>
<dbReference type="EMBL" id="BAABWH010000002">
    <property type="protein sequence ID" value="GAA6145000.1"/>
    <property type="molecule type" value="Genomic_DNA"/>
</dbReference>
<evidence type="ECO:0000256" key="2">
    <source>
        <dbReference type="ARBA" id="ARBA00004776"/>
    </source>
</evidence>
<evidence type="ECO:0000256" key="3">
    <source>
        <dbReference type="ARBA" id="ARBA00022670"/>
    </source>
</evidence>
<comment type="caution">
    <text evidence="12">The sequence shown here is derived from an EMBL/GenBank/DDBJ whole genome shotgun (WGS) entry which is preliminary data.</text>
</comment>
<dbReference type="NCBIfam" id="TIGR01409">
    <property type="entry name" value="TAT_signal_seq"/>
    <property type="match status" value="1"/>
</dbReference>
<evidence type="ECO:0000256" key="1">
    <source>
        <dbReference type="ARBA" id="ARBA00001947"/>
    </source>
</evidence>
<keyword evidence="5" id="KW-0732">Signal</keyword>
<keyword evidence="13" id="KW-1185">Reference proteome</keyword>
<keyword evidence="7" id="KW-0862">Zinc</keyword>
<keyword evidence="6" id="KW-0378">Hydrolase</keyword>
<dbReference type="PROSITE" id="PS51318">
    <property type="entry name" value="TAT"/>
    <property type="match status" value="1"/>
</dbReference>
<dbReference type="PANTHER" id="PTHR37425">
    <property type="match status" value="1"/>
</dbReference>
<evidence type="ECO:0000256" key="4">
    <source>
        <dbReference type="ARBA" id="ARBA00022723"/>
    </source>
</evidence>
<dbReference type="InterPro" id="IPR009045">
    <property type="entry name" value="Zn_M74/Hedgehog-like"/>
</dbReference>
<organism evidence="12 13">
    <name type="scientific">Thalassolituus maritimus</name>
    <dbReference type="NCBI Taxonomy" id="484498"/>
    <lineage>
        <taxon>Bacteria</taxon>
        <taxon>Pseudomonadati</taxon>
        <taxon>Pseudomonadota</taxon>
        <taxon>Gammaproteobacteria</taxon>
        <taxon>Oceanospirillales</taxon>
        <taxon>Oceanospirillaceae</taxon>
        <taxon>Thalassolituus</taxon>
    </lineage>
</organism>
<dbReference type="Proteomes" id="UP001481413">
    <property type="component" value="Unassembled WGS sequence"/>
</dbReference>
<protein>
    <recommendedName>
        <fullName evidence="11">Murein endopeptidase K</fullName>
    </recommendedName>
</protein>
<evidence type="ECO:0000256" key="8">
    <source>
        <dbReference type="ARBA" id="ARBA00023049"/>
    </source>
</evidence>